<gene>
    <name evidence="2" type="ORF">AWM68_14580</name>
</gene>
<keyword evidence="3" id="KW-1185">Reference proteome</keyword>
<dbReference type="RefSeq" id="WP_066245542.1">
    <property type="nucleotide sequence ID" value="NZ_LRFC01000038.1"/>
</dbReference>
<keyword evidence="1" id="KW-0732">Signal</keyword>
<evidence type="ECO:0000256" key="1">
    <source>
        <dbReference type="SAM" id="SignalP"/>
    </source>
</evidence>
<dbReference type="EMBL" id="LRFC01000038">
    <property type="protein sequence ID" value="KZE64311.1"/>
    <property type="molecule type" value="Genomic_DNA"/>
</dbReference>
<protein>
    <submittedName>
        <fullName evidence="2">Uncharacterized protein</fullName>
    </submittedName>
</protein>
<proteinExistence type="predicted"/>
<evidence type="ECO:0000313" key="3">
    <source>
        <dbReference type="Proteomes" id="UP000076567"/>
    </source>
</evidence>
<accession>A0A163PYD0</accession>
<organism evidence="2 3">
    <name type="scientific">Fictibacillus phosphorivorans</name>
    <dbReference type="NCBI Taxonomy" id="1221500"/>
    <lineage>
        <taxon>Bacteria</taxon>
        <taxon>Bacillati</taxon>
        <taxon>Bacillota</taxon>
        <taxon>Bacilli</taxon>
        <taxon>Bacillales</taxon>
        <taxon>Fictibacillaceae</taxon>
        <taxon>Fictibacillus</taxon>
    </lineage>
</organism>
<feature type="signal peptide" evidence="1">
    <location>
        <begin position="1"/>
        <end position="22"/>
    </location>
</feature>
<dbReference type="AlphaFoldDB" id="A0A163PYD0"/>
<dbReference type="OrthoDB" id="5149150at2"/>
<sequence>MKKKIAAIAGVMTIAAAVSVSAGTTYSNYSTTVGAFNGSGYTGYSQTKTSSGANGYIKSSTVGGNYVVDVRMQDAQGNSGDWVRNLGDNDDRAIDGHINHIKGDDMRLHFSNDFDTSVSVQVSGQWKSN</sequence>
<comment type="caution">
    <text evidence="2">The sequence shown here is derived from an EMBL/GenBank/DDBJ whole genome shotgun (WGS) entry which is preliminary data.</text>
</comment>
<reference evidence="3" key="1">
    <citation type="submission" date="2016-01" db="EMBL/GenBank/DDBJ databases">
        <title>Draft genome of Chromobacterium sp. F49.</title>
        <authorList>
            <person name="Hong K.W."/>
        </authorList>
    </citation>
    <scope>NUCLEOTIDE SEQUENCE [LARGE SCALE GENOMIC DNA]</scope>
    <source>
        <strain evidence="3">P7IIIA</strain>
    </source>
</reference>
<feature type="chain" id="PRO_5038967335" evidence="1">
    <location>
        <begin position="23"/>
        <end position="129"/>
    </location>
</feature>
<name>A0A163PYD0_9BACL</name>
<dbReference type="Proteomes" id="UP000076567">
    <property type="component" value="Unassembled WGS sequence"/>
</dbReference>
<evidence type="ECO:0000313" key="2">
    <source>
        <dbReference type="EMBL" id="KZE64311.1"/>
    </source>
</evidence>